<gene>
    <name evidence="1" type="ORF">DDR56_18450</name>
</gene>
<organism evidence="1 2">
    <name type="scientific">Vreelandella venusta</name>
    <dbReference type="NCBI Taxonomy" id="44935"/>
    <lineage>
        <taxon>Bacteria</taxon>
        <taxon>Pseudomonadati</taxon>
        <taxon>Pseudomonadota</taxon>
        <taxon>Gammaproteobacteria</taxon>
        <taxon>Oceanospirillales</taxon>
        <taxon>Halomonadaceae</taxon>
        <taxon>Vreelandella</taxon>
    </lineage>
</organism>
<evidence type="ECO:0000313" key="1">
    <source>
        <dbReference type="EMBL" id="NPT32535.1"/>
    </source>
</evidence>
<accession>A0ABX2BIU5</accession>
<evidence type="ECO:0000313" key="2">
    <source>
        <dbReference type="Proteomes" id="UP001318401"/>
    </source>
</evidence>
<reference evidence="1 2" key="1">
    <citation type="submission" date="2018-04" db="EMBL/GenBank/DDBJ databases">
        <authorList>
            <person name="Li G."/>
            <person name="Du W."/>
            <person name="Bai Y."/>
        </authorList>
    </citation>
    <scope>NUCLEOTIDE SEQUENCE [LARGE SCALE GENOMIC DNA]</scope>
    <source>
        <strain evidence="1 2">YYYZ-3</strain>
    </source>
</reference>
<name>A0ABX2BIU5_9GAMM</name>
<keyword evidence="2" id="KW-1185">Reference proteome</keyword>
<dbReference type="EMBL" id="QDKN01000011">
    <property type="protein sequence ID" value="NPT32535.1"/>
    <property type="molecule type" value="Genomic_DNA"/>
</dbReference>
<comment type="caution">
    <text evidence="1">The sequence shown here is derived from an EMBL/GenBank/DDBJ whole genome shotgun (WGS) entry which is preliminary data.</text>
</comment>
<sequence length="70" mass="8239">MKINSIKNHKKTKFFHRPACVEAAVEKYLLKHLLEASMDASLLGRISLQRPIRLRREWKKRASENKKPTP</sequence>
<protein>
    <submittedName>
        <fullName evidence="1">Uncharacterized protein</fullName>
    </submittedName>
</protein>
<proteinExistence type="predicted"/>
<dbReference type="Proteomes" id="UP001318401">
    <property type="component" value="Unassembled WGS sequence"/>
</dbReference>